<name>A0A437QDU6_9GAMM</name>
<feature type="region of interest" description="Disordered" evidence="1">
    <location>
        <begin position="242"/>
        <end position="262"/>
    </location>
</feature>
<sequence>MQFSISIDQVKSLEWGLNLQQATLFSFLFTVPSWAEPVSINGGIYYSVSKSKIAEELPILSGKADTIKRYFQQLEEAGLLDRFATKTRAFFRLTAKAKQWNKAVSVGREKTPDLANEVGKKVPTPSGKKSLPPREKNPTYQNTNNQDTKDHKSTSDDVFSDRFEKFYAEYPVKRSKAQALKAFNSIKPDDLLFQKIIQSLRAQKENRDQALMAGIWVPEWKHPSTWLRNTCWEDELIASPVGGSHAAQSNQSTFAGQPGKLSTVDRQHAAASNYLARLHGQRPSEDIDDSVVASYE</sequence>
<evidence type="ECO:0000256" key="1">
    <source>
        <dbReference type="SAM" id="MobiDB-lite"/>
    </source>
</evidence>
<feature type="compositionally biased region" description="Polar residues" evidence="1">
    <location>
        <begin position="246"/>
        <end position="255"/>
    </location>
</feature>
<dbReference type="EMBL" id="SACQ01000001">
    <property type="protein sequence ID" value="RVU32691.1"/>
    <property type="molecule type" value="Genomic_DNA"/>
</dbReference>
<evidence type="ECO:0000313" key="2">
    <source>
        <dbReference type="EMBL" id="RVU32691.1"/>
    </source>
</evidence>
<dbReference type="RefSeq" id="WP_127692859.1">
    <property type="nucleotide sequence ID" value="NZ_SACQ01000001.1"/>
</dbReference>
<protein>
    <submittedName>
        <fullName evidence="2">Uncharacterized protein</fullName>
    </submittedName>
</protein>
<dbReference type="AlphaFoldDB" id="A0A437QDU6"/>
<organism evidence="2 3">
    <name type="scientific">Neptunomonas marina</name>
    <dbReference type="NCBI Taxonomy" id="1815562"/>
    <lineage>
        <taxon>Bacteria</taxon>
        <taxon>Pseudomonadati</taxon>
        <taxon>Pseudomonadota</taxon>
        <taxon>Gammaproteobacteria</taxon>
        <taxon>Oceanospirillales</taxon>
        <taxon>Oceanospirillaceae</taxon>
        <taxon>Neptunomonas</taxon>
    </lineage>
</organism>
<proteinExistence type="predicted"/>
<feature type="compositionally biased region" description="Basic and acidic residues" evidence="1">
    <location>
        <begin position="147"/>
        <end position="156"/>
    </location>
</feature>
<accession>A0A437QDU6</accession>
<feature type="region of interest" description="Disordered" evidence="1">
    <location>
        <begin position="104"/>
        <end position="156"/>
    </location>
</feature>
<dbReference type="Proteomes" id="UP000282818">
    <property type="component" value="Unassembled WGS sequence"/>
</dbReference>
<reference evidence="2 3" key="1">
    <citation type="submission" date="2019-01" db="EMBL/GenBank/DDBJ databases">
        <authorList>
            <person name="Chen W.-M."/>
        </authorList>
    </citation>
    <scope>NUCLEOTIDE SEQUENCE [LARGE SCALE GENOMIC DNA]</scope>
    <source>
        <strain evidence="2 3">HPM-16</strain>
    </source>
</reference>
<gene>
    <name evidence="2" type="ORF">EOE65_03285</name>
</gene>
<keyword evidence="3" id="KW-1185">Reference proteome</keyword>
<comment type="caution">
    <text evidence="2">The sequence shown here is derived from an EMBL/GenBank/DDBJ whole genome shotgun (WGS) entry which is preliminary data.</text>
</comment>
<evidence type="ECO:0000313" key="3">
    <source>
        <dbReference type="Proteomes" id="UP000282818"/>
    </source>
</evidence>